<evidence type="ECO:0000256" key="2">
    <source>
        <dbReference type="SAM" id="Phobius"/>
    </source>
</evidence>
<organism evidence="3 4">
    <name type="scientific">Daphnia magna</name>
    <dbReference type="NCBI Taxonomy" id="35525"/>
    <lineage>
        <taxon>Eukaryota</taxon>
        <taxon>Metazoa</taxon>
        <taxon>Ecdysozoa</taxon>
        <taxon>Arthropoda</taxon>
        <taxon>Crustacea</taxon>
        <taxon>Branchiopoda</taxon>
        <taxon>Diplostraca</taxon>
        <taxon>Cladocera</taxon>
        <taxon>Anomopoda</taxon>
        <taxon>Daphniidae</taxon>
        <taxon>Daphnia</taxon>
    </lineage>
</organism>
<evidence type="ECO:0000313" key="4">
    <source>
        <dbReference type="Proteomes" id="UP001234178"/>
    </source>
</evidence>
<proteinExistence type="predicted"/>
<sequence length="121" mass="14277">MRRIFSLLMSIGRTAQGQAVGELGKRFISGRRSFFFFLFFFRISFVLLPFNIRTARAYFEKHVVIRQVYYAPQIKKYEHHIECDCGECKTRGSGQQWPYLAATKGEHSRRSTRKEKKDTDV</sequence>
<keyword evidence="4" id="KW-1185">Reference proteome</keyword>
<evidence type="ECO:0008006" key="5">
    <source>
        <dbReference type="Google" id="ProtNLM"/>
    </source>
</evidence>
<keyword evidence="2" id="KW-0472">Membrane</keyword>
<feature type="region of interest" description="Disordered" evidence="1">
    <location>
        <begin position="99"/>
        <end position="121"/>
    </location>
</feature>
<feature type="transmembrane region" description="Helical" evidence="2">
    <location>
        <begin position="33"/>
        <end position="52"/>
    </location>
</feature>
<evidence type="ECO:0000313" key="3">
    <source>
        <dbReference type="EMBL" id="KAK4016400.1"/>
    </source>
</evidence>
<dbReference type="EMBL" id="JAOYFB010000005">
    <property type="protein sequence ID" value="KAK4016400.1"/>
    <property type="molecule type" value="Genomic_DNA"/>
</dbReference>
<comment type="caution">
    <text evidence="3">The sequence shown here is derived from an EMBL/GenBank/DDBJ whole genome shotgun (WGS) entry which is preliminary data.</text>
</comment>
<protein>
    <recommendedName>
        <fullName evidence="5">Secreted protein</fullName>
    </recommendedName>
</protein>
<evidence type="ECO:0000256" key="1">
    <source>
        <dbReference type="SAM" id="MobiDB-lite"/>
    </source>
</evidence>
<keyword evidence="2" id="KW-1133">Transmembrane helix</keyword>
<accession>A0ABQ9ZTZ4</accession>
<feature type="compositionally biased region" description="Basic and acidic residues" evidence="1">
    <location>
        <begin position="104"/>
        <end position="121"/>
    </location>
</feature>
<reference evidence="3 4" key="1">
    <citation type="journal article" date="2023" name="Nucleic Acids Res.">
        <title>The hologenome of Daphnia magna reveals possible DNA methylation and microbiome-mediated evolution of the host genome.</title>
        <authorList>
            <person name="Chaturvedi A."/>
            <person name="Li X."/>
            <person name="Dhandapani V."/>
            <person name="Marshall H."/>
            <person name="Kissane S."/>
            <person name="Cuenca-Cambronero M."/>
            <person name="Asole G."/>
            <person name="Calvet F."/>
            <person name="Ruiz-Romero M."/>
            <person name="Marangio P."/>
            <person name="Guigo R."/>
            <person name="Rago D."/>
            <person name="Mirbahai L."/>
            <person name="Eastwood N."/>
            <person name="Colbourne J.K."/>
            <person name="Zhou J."/>
            <person name="Mallon E."/>
            <person name="Orsini L."/>
        </authorList>
    </citation>
    <scope>NUCLEOTIDE SEQUENCE [LARGE SCALE GENOMIC DNA]</scope>
    <source>
        <strain evidence="3">LRV0_1</strain>
    </source>
</reference>
<name>A0ABQ9ZTZ4_9CRUS</name>
<gene>
    <name evidence="3" type="ORF">OUZ56_031353</name>
</gene>
<dbReference type="Proteomes" id="UP001234178">
    <property type="component" value="Unassembled WGS sequence"/>
</dbReference>
<keyword evidence="2" id="KW-0812">Transmembrane</keyword>